<evidence type="ECO:0000313" key="3">
    <source>
        <dbReference type="EMBL" id="SVD36823.1"/>
    </source>
</evidence>
<name>A0A382URC8_9ZZZZ</name>
<dbReference type="InterPro" id="IPR002480">
    <property type="entry name" value="DAHP_synth_2"/>
</dbReference>
<dbReference type="Pfam" id="PF01474">
    <property type="entry name" value="DAHP_synth_2"/>
    <property type="match status" value="1"/>
</dbReference>
<dbReference type="EMBL" id="UINC01146220">
    <property type="protein sequence ID" value="SVD36823.1"/>
    <property type="molecule type" value="Genomic_DNA"/>
</dbReference>
<organism evidence="3">
    <name type="scientific">marine metagenome</name>
    <dbReference type="NCBI Taxonomy" id="408172"/>
    <lineage>
        <taxon>unclassified sequences</taxon>
        <taxon>metagenomes</taxon>
        <taxon>ecological metagenomes</taxon>
    </lineage>
</organism>
<dbReference type="AlphaFoldDB" id="A0A382URC8"/>
<dbReference type="GO" id="GO:0009073">
    <property type="term" value="P:aromatic amino acid family biosynthetic process"/>
    <property type="evidence" value="ECO:0007669"/>
    <property type="project" value="InterPro"/>
</dbReference>
<proteinExistence type="predicted"/>
<accession>A0A382URC8</accession>
<evidence type="ECO:0000256" key="1">
    <source>
        <dbReference type="ARBA" id="ARBA00012694"/>
    </source>
</evidence>
<reference evidence="3" key="1">
    <citation type="submission" date="2018-05" db="EMBL/GenBank/DDBJ databases">
        <authorList>
            <person name="Lanie J.A."/>
            <person name="Ng W.-L."/>
            <person name="Kazmierczak K.M."/>
            <person name="Andrzejewski T.M."/>
            <person name="Davidsen T.M."/>
            <person name="Wayne K.J."/>
            <person name="Tettelin H."/>
            <person name="Glass J.I."/>
            <person name="Rusch D."/>
            <person name="Podicherti R."/>
            <person name="Tsui H.-C.T."/>
            <person name="Winkler M.E."/>
        </authorList>
    </citation>
    <scope>NUCLEOTIDE SEQUENCE</scope>
</reference>
<evidence type="ECO:0000256" key="2">
    <source>
        <dbReference type="ARBA" id="ARBA00022679"/>
    </source>
</evidence>
<keyword evidence="2" id="KW-0808">Transferase</keyword>
<sequence length="59" mass="6672">MSKKWTPDSWRSKTVLQVPDYPDQIKLGEVQERLTSFPPLVFAGEARRLKNALTKAANG</sequence>
<dbReference type="SUPFAM" id="SSF51569">
    <property type="entry name" value="Aldolase"/>
    <property type="match status" value="1"/>
</dbReference>
<dbReference type="PANTHER" id="PTHR21337:SF0">
    <property type="entry name" value="PHOSPHO-2-DEHYDRO-3-DEOXYHEPTONATE ALDOLASE"/>
    <property type="match status" value="1"/>
</dbReference>
<feature type="non-terminal residue" evidence="3">
    <location>
        <position position="59"/>
    </location>
</feature>
<protein>
    <recommendedName>
        <fullName evidence="1">3-deoxy-7-phosphoheptulonate synthase</fullName>
        <ecNumber evidence="1">2.5.1.54</ecNumber>
    </recommendedName>
</protein>
<dbReference type="GO" id="GO:0003849">
    <property type="term" value="F:3-deoxy-7-phosphoheptulonate synthase activity"/>
    <property type="evidence" value="ECO:0007669"/>
    <property type="project" value="UniProtKB-EC"/>
</dbReference>
<dbReference type="EC" id="2.5.1.54" evidence="1"/>
<gene>
    <name evidence="3" type="ORF">METZ01_LOCUS389677</name>
</gene>
<dbReference type="PANTHER" id="PTHR21337">
    <property type="entry name" value="PHOSPHO-2-DEHYDRO-3-DEOXYHEPTONATE ALDOLASE 1, 2"/>
    <property type="match status" value="1"/>
</dbReference>